<evidence type="ECO:0000256" key="10">
    <source>
        <dbReference type="SAM" id="Phobius"/>
    </source>
</evidence>
<dbReference type="SUPFAM" id="SSF90123">
    <property type="entry name" value="ABC transporter transmembrane region"/>
    <property type="match status" value="1"/>
</dbReference>
<evidence type="ECO:0000313" key="14">
    <source>
        <dbReference type="Proteomes" id="UP000287224"/>
    </source>
</evidence>
<dbReference type="PROSITE" id="PS50893">
    <property type="entry name" value="ABC_TRANSPORTER_2"/>
    <property type="match status" value="1"/>
</dbReference>
<dbReference type="InterPro" id="IPR003439">
    <property type="entry name" value="ABC_transporter-like_ATP-bd"/>
</dbReference>
<keyword evidence="6" id="KW-0067">ATP-binding</keyword>
<evidence type="ECO:0000259" key="11">
    <source>
        <dbReference type="PROSITE" id="PS50893"/>
    </source>
</evidence>
<keyword evidence="7 10" id="KW-1133">Transmembrane helix</keyword>
<dbReference type="PROSITE" id="PS50929">
    <property type="entry name" value="ABC_TM1F"/>
    <property type="match status" value="1"/>
</dbReference>
<comment type="subcellular location">
    <subcellularLocation>
        <location evidence="1">Cell membrane</location>
        <topology evidence="1">Multi-pass membrane protein</topology>
    </subcellularLocation>
</comment>
<dbReference type="PANTHER" id="PTHR43394:SF1">
    <property type="entry name" value="ATP-BINDING CASSETTE SUB-FAMILY B MEMBER 10, MITOCHONDRIAL"/>
    <property type="match status" value="1"/>
</dbReference>
<evidence type="ECO:0000256" key="8">
    <source>
        <dbReference type="ARBA" id="ARBA00023136"/>
    </source>
</evidence>
<keyword evidence="4 10" id="KW-0812">Transmembrane</keyword>
<feature type="transmembrane region" description="Helical" evidence="10">
    <location>
        <begin position="165"/>
        <end position="181"/>
    </location>
</feature>
<keyword evidence="13" id="KW-0378">Hydrolase</keyword>
<evidence type="ECO:0000256" key="2">
    <source>
        <dbReference type="ARBA" id="ARBA00022448"/>
    </source>
</evidence>
<dbReference type="InterPro" id="IPR011527">
    <property type="entry name" value="ABC1_TM_dom"/>
</dbReference>
<dbReference type="InterPro" id="IPR036640">
    <property type="entry name" value="ABC1_TM_sf"/>
</dbReference>
<keyword evidence="8 10" id="KW-0472">Membrane</keyword>
<accession>A0A401ZS49</accession>
<dbReference type="GO" id="GO:0005886">
    <property type="term" value="C:plasma membrane"/>
    <property type="evidence" value="ECO:0007669"/>
    <property type="project" value="UniProtKB-SubCell"/>
</dbReference>
<organism evidence="13 14">
    <name type="scientific">Dictyobacter aurantiacus</name>
    <dbReference type="NCBI Taxonomy" id="1936993"/>
    <lineage>
        <taxon>Bacteria</taxon>
        <taxon>Bacillati</taxon>
        <taxon>Chloroflexota</taxon>
        <taxon>Ktedonobacteria</taxon>
        <taxon>Ktedonobacterales</taxon>
        <taxon>Dictyobacteraceae</taxon>
        <taxon>Dictyobacter</taxon>
    </lineage>
</organism>
<dbReference type="Gene3D" id="3.40.50.300">
    <property type="entry name" value="P-loop containing nucleotide triphosphate hydrolases"/>
    <property type="match status" value="1"/>
</dbReference>
<dbReference type="SMART" id="SM00382">
    <property type="entry name" value="AAA"/>
    <property type="match status" value="1"/>
</dbReference>
<dbReference type="InterPro" id="IPR017871">
    <property type="entry name" value="ABC_transporter-like_CS"/>
</dbReference>
<dbReference type="GO" id="GO:0005524">
    <property type="term" value="F:ATP binding"/>
    <property type="evidence" value="ECO:0007669"/>
    <property type="project" value="UniProtKB-KW"/>
</dbReference>
<dbReference type="FunFam" id="3.40.50.300:FF:000299">
    <property type="entry name" value="ABC transporter ATP-binding protein/permease"/>
    <property type="match status" value="1"/>
</dbReference>
<dbReference type="GO" id="GO:0015421">
    <property type="term" value="F:ABC-type oligopeptide transporter activity"/>
    <property type="evidence" value="ECO:0007669"/>
    <property type="project" value="TreeGrafter"/>
</dbReference>
<feature type="transmembrane region" description="Helical" evidence="10">
    <location>
        <begin position="51"/>
        <end position="73"/>
    </location>
</feature>
<dbReference type="Proteomes" id="UP000287224">
    <property type="component" value="Unassembled WGS sequence"/>
</dbReference>
<reference evidence="14" key="1">
    <citation type="submission" date="2018-12" db="EMBL/GenBank/DDBJ databases">
        <title>Tengunoibacter tsumagoiensis gen. nov., sp. nov., Dictyobacter kobayashii sp. nov., D. alpinus sp. nov., and D. joshuensis sp. nov. and description of Dictyobacteraceae fam. nov. within the order Ktedonobacterales isolated from Tengu-no-mugimeshi.</title>
        <authorList>
            <person name="Wang C.M."/>
            <person name="Zheng Y."/>
            <person name="Sakai Y."/>
            <person name="Toyoda A."/>
            <person name="Minakuchi Y."/>
            <person name="Abe K."/>
            <person name="Yokota A."/>
            <person name="Yabe S."/>
        </authorList>
    </citation>
    <scope>NUCLEOTIDE SEQUENCE [LARGE SCALE GENOMIC DNA]</scope>
    <source>
        <strain evidence="14">S-27</strain>
    </source>
</reference>
<feature type="transmembrane region" description="Helical" evidence="10">
    <location>
        <begin position="20"/>
        <end position="39"/>
    </location>
</feature>
<keyword evidence="14" id="KW-1185">Reference proteome</keyword>
<name>A0A401ZS49_9CHLR</name>
<dbReference type="EMBL" id="BIFQ01000002">
    <property type="protein sequence ID" value="GCE09691.1"/>
    <property type="molecule type" value="Genomic_DNA"/>
</dbReference>
<gene>
    <name evidence="13" type="ORF">KDAU_70200</name>
</gene>
<dbReference type="PANTHER" id="PTHR43394">
    <property type="entry name" value="ATP-DEPENDENT PERMEASE MDL1, MITOCHONDRIAL"/>
    <property type="match status" value="1"/>
</dbReference>
<dbReference type="InterPro" id="IPR003593">
    <property type="entry name" value="AAA+_ATPase"/>
</dbReference>
<feature type="region of interest" description="Disordered" evidence="9">
    <location>
        <begin position="574"/>
        <end position="593"/>
    </location>
</feature>
<evidence type="ECO:0000256" key="7">
    <source>
        <dbReference type="ARBA" id="ARBA00022989"/>
    </source>
</evidence>
<dbReference type="Pfam" id="PF00664">
    <property type="entry name" value="ABC_membrane"/>
    <property type="match status" value="1"/>
</dbReference>
<feature type="domain" description="ABC transporter" evidence="11">
    <location>
        <begin position="339"/>
        <end position="573"/>
    </location>
</feature>
<evidence type="ECO:0000256" key="6">
    <source>
        <dbReference type="ARBA" id="ARBA00022840"/>
    </source>
</evidence>
<dbReference type="AlphaFoldDB" id="A0A401ZS49"/>
<evidence type="ECO:0000256" key="4">
    <source>
        <dbReference type="ARBA" id="ARBA00022692"/>
    </source>
</evidence>
<dbReference type="GO" id="GO:0004386">
    <property type="term" value="F:helicase activity"/>
    <property type="evidence" value="ECO:0007669"/>
    <property type="project" value="UniProtKB-KW"/>
</dbReference>
<evidence type="ECO:0000256" key="9">
    <source>
        <dbReference type="SAM" id="MobiDB-lite"/>
    </source>
</evidence>
<feature type="transmembrane region" description="Helical" evidence="10">
    <location>
        <begin position="138"/>
        <end position="159"/>
    </location>
</feature>
<dbReference type="Gene3D" id="1.20.1560.10">
    <property type="entry name" value="ABC transporter type 1, transmembrane domain"/>
    <property type="match status" value="1"/>
</dbReference>
<evidence type="ECO:0000256" key="3">
    <source>
        <dbReference type="ARBA" id="ARBA00022475"/>
    </source>
</evidence>
<keyword evidence="2" id="KW-0813">Transport</keyword>
<feature type="transmembrane region" description="Helical" evidence="10">
    <location>
        <begin position="247"/>
        <end position="271"/>
    </location>
</feature>
<keyword evidence="5" id="KW-0547">Nucleotide-binding</keyword>
<dbReference type="InterPro" id="IPR039421">
    <property type="entry name" value="Type_1_exporter"/>
</dbReference>
<evidence type="ECO:0000313" key="13">
    <source>
        <dbReference type="EMBL" id="GCE09691.1"/>
    </source>
</evidence>
<keyword evidence="3" id="KW-1003">Cell membrane</keyword>
<comment type="caution">
    <text evidence="13">The sequence shown here is derived from an EMBL/GenBank/DDBJ whole genome shotgun (WGS) entry which is preliminary data.</text>
</comment>
<sequence>MHVFGKRYLLLLSMYLKPQWKSVLFLTLSLLISIGLQLLNPQILRYFIDTAIYHGANNSLIAAGLLFIAVALARQGISIASTYLNTNVAWTATNQLRTDLVAHCLSLDLAYHTSRTAGEMIERIDGDVNALTNFFSQFVINLLTSMLLLLAILVLFFTINAWEGLAMVAFSGIALLILMYLRRRAVPLWRESRQITTALYGFLSERLNGTEDIRANGATGYVLHRFYLLLRTWSPIFRRSMAAEATMGIITLFLFVLGSVLSLSIGTALWMQRAITIGTVYLIFSYTDQLSQPIQQIQQQLQDLQQAEACIRRIEGLRETRSALIDGEQELPPDGALDITFDNVTFGYVADEPVLREISFHLAARRVLGIVGRTGGGKSTLSRLLFRLYDPQSGEIRMGDHPLPTLQLRSLRRHIGMVTQEVQIFHASVRDNLTLFKSTISDEQIKQALAEVEMSGWLSTLPDGLDTIIGAAGEGLSAGEAQLLAFARIFLNNPGIIVLDEASSRLDPATEQRIEQAIHKLLAGRTALVIAHRLKTIQRVDDILLLENGRIREWGTRTELEKDPDSHFSHLLQTARESDTSIANQPELATDRD</sequence>
<evidence type="ECO:0000259" key="12">
    <source>
        <dbReference type="PROSITE" id="PS50929"/>
    </source>
</evidence>
<dbReference type="RefSeq" id="WP_126602351.1">
    <property type="nucleotide sequence ID" value="NZ_BIFQ01000002.1"/>
</dbReference>
<protein>
    <submittedName>
        <fullName evidence="13">Helicase</fullName>
    </submittedName>
</protein>
<dbReference type="CDD" id="cd07346">
    <property type="entry name" value="ABC_6TM_exporters"/>
    <property type="match status" value="1"/>
</dbReference>
<evidence type="ECO:0000256" key="5">
    <source>
        <dbReference type="ARBA" id="ARBA00022741"/>
    </source>
</evidence>
<dbReference type="GO" id="GO:0016887">
    <property type="term" value="F:ATP hydrolysis activity"/>
    <property type="evidence" value="ECO:0007669"/>
    <property type="project" value="InterPro"/>
</dbReference>
<dbReference type="SUPFAM" id="SSF52540">
    <property type="entry name" value="P-loop containing nucleoside triphosphate hydrolases"/>
    <property type="match status" value="1"/>
</dbReference>
<dbReference type="OrthoDB" id="9769895at2"/>
<dbReference type="PROSITE" id="PS00211">
    <property type="entry name" value="ABC_TRANSPORTER_1"/>
    <property type="match status" value="1"/>
</dbReference>
<dbReference type="Pfam" id="PF00005">
    <property type="entry name" value="ABC_tran"/>
    <property type="match status" value="1"/>
</dbReference>
<evidence type="ECO:0000256" key="1">
    <source>
        <dbReference type="ARBA" id="ARBA00004651"/>
    </source>
</evidence>
<keyword evidence="13" id="KW-0347">Helicase</keyword>
<dbReference type="InterPro" id="IPR027417">
    <property type="entry name" value="P-loop_NTPase"/>
</dbReference>
<feature type="domain" description="ABC transmembrane type-1" evidence="12">
    <location>
        <begin position="24"/>
        <end position="306"/>
    </location>
</feature>
<proteinExistence type="predicted"/>